<name>A0A2P8G710_9BACT</name>
<reference evidence="1 2" key="1">
    <citation type="submission" date="2018-03" db="EMBL/GenBank/DDBJ databases">
        <title>Genomic Encyclopedia of Archaeal and Bacterial Type Strains, Phase II (KMG-II): from individual species to whole genera.</title>
        <authorList>
            <person name="Goeker M."/>
        </authorList>
    </citation>
    <scope>NUCLEOTIDE SEQUENCE [LARGE SCALE GENOMIC DNA]</scope>
    <source>
        <strain evidence="1 2">DSM 18107</strain>
    </source>
</reference>
<evidence type="ECO:0000313" key="2">
    <source>
        <dbReference type="Proteomes" id="UP000240978"/>
    </source>
</evidence>
<comment type="caution">
    <text evidence="1">The sequence shown here is derived from an EMBL/GenBank/DDBJ whole genome shotgun (WGS) entry which is preliminary data.</text>
</comment>
<dbReference type="EMBL" id="PYGK01000006">
    <property type="protein sequence ID" value="PSL29768.1"/>
    <property type="molecule type" value="Genomic_DNA"/>
</dbReference>
<gene>
    <name evidence="1" type="ORF">CLV42_106102</name>
</gene>
<evidence type="ECO:0000313" key="1">
    <source>
        <dbReference type="EMBL" id="PSL29768.1"/>
    </source>
</evidence>
<keyword evidence="2" id="KW-1185">Reference proteome</keyword>
<dbReference type="Proteomes" id="UP000240978">
    <property type="component" value="Unassembled WGS sequence"/>
</dbReference>
<accession>A0A2P8G710</accession>
<protein>
    <submittedName>
        <fullName evidence="1">Uncharacterized protein</fullName>
    </submittedName>
</protein>
<proteinExistence type="predicted"/>
<sequence>MSGLFFIPVTPYFYLQKHPSMPKILFSICLLLSLCINGFAQEKKKHIVDYKSPALTDSIKAGMQVIAHDLGMPVNKLQFYVMLEEALAEAKRYAITMEAYPKGKKFKYQHLIDSTDEFLKVDDKLIVPSIFDLDLFKELMTSEGYSKGYVLMLDITDDKETIKTRFISDKK</sequence>
<organism evidence="1 2">
    <name type="scientific">Chitinophaga ginsengisoli</name>
    <dbReference type="NCBI Taxonomy" id="363837"/>
    <lineage>
        <taxon>Bacteria</taxon>
        <taxon>Pseudomonadati</taxon>
        <taxon>Bacteroidota</taxon>
        <taxon>Chitinophagia</taxon>
        <taxon>Chitinophagales</taxon>
        <taxon>Chitinophagaceae</taxon>
        <taxon>Chitinophaga</taxon>
    </lineage>
</organism>
<dbReference type="AlphaFoldDB" id="A0A2P8G710"/>